<gene>
    <name evidence="2" type="ORF">RMR22_01595</name>
</gene>
<evidence type="ECO:0000256" key="1">
    <source>
        <dbReference type="SAM" id="SignalP"/>
    </source>
</evidence>
<feature type="chain" id="PRO_5043353604" description="DUF2195 domain-containing protein" evidence="1">
    <location>
        <begin position="24"/>
        <end position="139"/>
    </location>
</feature>
<protein>
    <recommendedName>
        <fullName evidence="3">DUF2195 domain-containing protein</fullName>
    </recommendedName>
</protein>
<dbReference type="AlphaFoldDB" id="A0AAW9F8W8"/>
<evidence type="ECO:0008006" key="3">
    <source>
        <dbReference type="Google" id="ProtNLM"/>
    </source>
</evidence>
<organism evidence="2">
    <name type="scientific">Agrobacterium rosae</name>
    <dbReference type="NCBI Taxonomy" id="1972867"/>
    <lineage>
        <taxon>Bacteria</taxon>
        <taxon>Pseudomonadati</taxon>
        <taxon>Pseudomonadota</taxon>
        <taxon>Alphaproteobacteria</taxon>
        <taxon>Hyphomicrobiales</taxon>
        <taxon>Rhizobiaceae</taxon>
        <taxon>Rhizobium/Agrobacterium group</taxon>
        <taxon>Agrobacterium</taxon>
    </lineage>
</organism>
<comment type="caution">
    <text evidence="2">The sequence shown here is derived from an EMBL/GenBank/DDBJ whole genome shotgun (WGS) entry which is preliminary data.</text>
</comment>
<name>A0AAW9F8W8_9HYPH</name>
<proteinExistence type="predicted"/>
<dbReference type="EMBL" id="JAVRAF010000001">
    <property type="protein sequence ID" value="MDX8300927.1"/>
    <property type="molecule type" value="Genomic_DNA"/>
</dbReference>
<reference evidence="2" key="1">
    <citation type="journal article" date="2023" name="Phytobiomes J">
        <title>Deciphering the key players within the bacterial microbiota associated with aerial crown gall tumors on rhododendron: Insights into the gallobiome.</title>
        <authorList>
            <person name="Kuzmanovic N."/>
            <person name="Nesme J."/>
            <person name="Wolf J."/>
            <person name="Neumann-Schaal M."/>
            <person name="Petersen J."/>
            <person name="Fernandez-Gnecco G."/>
            <person name="Sproeer C."/>
            <person name="Bunk B."/>
            <person name="Overmann J."/>
            <person name="Sorensen S.J."/>
            <person name="Idczak E."/>
            <person name="Smalla K."/>
        </authorList>
    </citation>
    <scope>NUCLEOTIDE SEQUENCE</scope>
    <source>
        <strain evidence="2">Rho-11.1</strain>
    </source>
</reference>
<accession>A0AAW9F8W8</accession>
<evidence type="ECO:0000313" key="2">
    <source>
        <dbReference type="EMBL" id="MDX8300927.1"/>
    </source>
</evidence>
<keyword evidence="1" id="KW-0732">Signal</keyword>
<dbReference type="RefSeq" id="WP_146051297.1">
    <property type="nucleotide sequence ID" value="NZ_CP192781.1"/>
</dbReference>
<feature type="signal peptide" evidence="1">
    <location>
        <begin position="1"/>
        <end position="23"/>
    </location>
</feature>
<sequence length="139" mass="15146">MSRCRLGQMLFLLALGSSSPSCAQTANSESRHVQAAIMLDGTADPFLGTAVCRVNEECAVISNAEPRIKLSIILNQQQGGELGTMVIQCSADCSFESGRSRVSLQNQRSFEIFDGAERGEIKLVLKPRRKIGDVFLIVR</sequence>